<feature type="compositionally biased region" description="Basic and acidic residues" evidence="1">
    <location>
        <begin position="524"/>
        <end position="534"/>
    </location>
</feature>
<organism evidence="2">
    <name type="scientific">Rhizophora mucronata</name>
    <name type="common">Asiatic mangrove</name>
    <dbReference type="NCBI Taxonomy" id="61149"/>
    <lineage>
        <taxon>Eukaryota</taxon>
        <taxon>Viridiplantae</taxon>
        <taxon>Streptophyta</taxon>
        <taxon>Embryophyta</taxon>
        <taxon>Tracheophyta</taxon>
        <taxon>Spermatophyta</taxon>
        <taxon>Magnoliopsida</taxon>
        <taxon>eudicotyledons</taxon>
        <taxon>Gunneridae</taxon>
        <taxon>Pentapetalae</taxon>
        <taxon>rosids</taxon>
        <taxon>fabids</taxon>
        <taxon>Malpighiales</taxon>
        <taxon>Rhizophoraceae</taxon>
        <taxon>Rhizophora</taxon>
    </lineage>
</organism>
<feature type="compositionally biased region" description="Acidic residues" evidence="1">
    <location>
        <begin position="535"/>
        <end position="555"/>
    </location>
</feature>
<feature type="region of interest" description="Disordered" evidence="1">
    <location>
        <begin position="594"/>
        <end position="616"/>
    </location>
</feature>
<evidence type="ECO:0000313" key="2">
    <source>
        <dbReference type="EMBL" id="MBX00700.1"/>
    </source>
</evidence>
<dbReference type="Pfam" id="PF07093">
    <property type="entry name" value="SGT1"/>
    <property type="match status" value="1"/>
</dbReference>
<reference evidence="2" key="1">
    <citation type="submission" date="2018-02" db="EMBL/GenBank/DDBJ databases">
        <title>Rhizophora mucronata_Transcriptome.</title>
        <authorList>
            <person name="Meera S.P."/>
            <person name="Sreeshan A."/>
            <person name="Augustine A."/>
        </authorList>
    </citation>
    <scope>NUCLEOTIDE SEQUENCE</scope>
    <source>
        <tissue evidence="2">Leaf</tissue>
    </source>
</reference>
<dbReference type="InterPro" id="IPR010770">
    <property type="entry name" value="Ecd"/>
</dbReference>
<feature type="region of interest" description="Disordered" evidence="1">
    <location>
        <begin position="633"/>
        <end position="662"/>
    </location>
</feature>
<sequence length="662" mass="74757">MTTPPLTDHDPSAASIFSQAHSRIPDDTVFYSIFPDTSISNANPSSSSSAFLQSLHLELLLFLSSYTSSYIWQHEPFSLTISSSSCLCASESTRLPHLQGKLRFGDNIEDEWFAVFLLFEISRHFPSLSIRVWDNDGEFLLIEAAFHLPRWLNPENSKDRVFIRHGDLHIVPKSRLPDPNLIDSLKFLINCESQSRAAASVQLAVKNRISEYPERARRNVHQVRVWVPVAVAQVLKHEPYLISLAVEGFYDRDIDTMKYAAKMARFLSRGREEELVCIAVKMSRAMYAQLVQQKFQAPKCYPMPNRGDSVGAYLEAELGIKIACGFEMMYQQRRKEGEEGKGSTWNKYKESLESSGYFDGLLPGSKEYKRLMENAEEYYQKSNLFSRTSEMLSSPIRRIDEILALPHSAEDFRHQEVPPSDNDSWLYNGEDELNTALKERQTEMDLYNSKHSRRSKSKETQDTDPSSSGANFEDFDLSDVAKTMQGFVDKVSSFEGAEVPGNRNLQEVDLDVDRFLKDMESVMRCQHPADKPSGDDTEEASSSDMDFDDSEDGSDIMEPSKDNVDGEDTFMDAYSNALNEELKGSTLEKSFIRADDQSIQKNEGTSKATEDMDEDFTPVDVDVNLVKSLLDSFSSQQGQPGPASNLLGLMGIHLPQDSNKGK</sequence>
<dbReference type="AlphaFoldDB" id="A0A2P2K4Q9"/>
<feature type="region of interest" description="Disordered" evidence="1">
    <location>
        <begin position="524"/>
        <end position="568"/>
    </location>
</feature>
<protein>
    <recommendedName>
        <fullName evidence="3">Protein ecdysoneless homolog</fullName>
    </recommendedName>
</protein>
<dbReference type="GO" id="GO:0005634">
    <property type="term" value="C:nucleus"/>
    <property type="evidence" value="ECO:0007669"/>
    <property type="project" value="TreeGrafter"/>
</dbReference>
<accession>A0A2P2K4Q9</accession>
<feature type="region of interest" description="Disordered" evidence="1">
    <location>
        <begin position="439"/>
        <end position="473"/>
    </location>
</feature>
<dbReference type="PANTHER" id="PTHR13060">
    <property type="entry name" value="SGT1 PROTEIN HSGT1 SUPPRESSOR OF GCR2"/>
    <property type="match status" value="1"/>
</dbReference>
<evidence type="ECO:0008006" key="3">
    <source>
        <dbReference type="Google" id="ProtNLM"/>
    </source>
</evidence>
<proteinExistence type="predicted"/>
<name>A0A2P2K4Q9_RHIMU</name>
<dbReference type="PANTHER" id="PTHR13060:SF0">
    <property type="entry name" value="PROTEIN ECDYSONELESS HOMOLOG"/>
    <property type="match status" value="1"/>
</dbReference>
<evidence type="ECO:0000256" key="1">
    <source>
        <dbReference type="SAM" id="MobiDB-lite"/>
    </source>
</evidence>
<dbReference type="EMBL" id="GGEC01020216">
    <property type="protein sequence ID" value="MBX00700.1"/>
    <property type="molecule type" value="Transcribed_RNA"/>
</dbReference>